<comment type="caution">
    <text evidence="1">The sequence shown here is derived from an EMBL/GenBank/DDBJ whole genome shotgun (WGS) entry which is preliminary data.</text>
</comment>
<gene>
    <name evidence="1" type="ORF">DFP72DRAFT_1060558</name>
</gene>
<evidence type="ECO:0000313" key="1">
    <source>
        <dbReference type="EMBL" id="KAF6763400.1"/>
    </source>
</evidence>
<organism evidence="1 2">
    <name type="scientific">Ephemerocybe angulata</name>
    <dbReference type="NCBI Taxonomy" id="980116"/>
    <lineage>
        <taxon>Eukaryota</taxon>
        <taxon>Fungi</taxon>
        <taxon>Dikarya</taxon>
        <taxon>Basidiomycota</taxon>
        <taxon>Agaricomycotina</taxon>
        <taxon>Agaricomycetes</taxon>
        <taxon>Agaricomycetidae</taxon>
        <taxon>Agaricales</taxon>
        <taxon>Agaricineae</taxon>
        <taxon>Psathyrellaceae</taxon>
        <taxon>Ephemerocybe</taxon>
    </lineage>
</organism>
<reference evidence="1 2" key="1">
    <citation type="submission" date="2020-07" db="EMBL/GenBank/DDBJ databases">
        <title>Comparative genomics of pyrophilous fungi reveals a link between fire events and developmental genes.</title>
        <authorList>
            <consortium name="DOE Joint Genome Institute"/>
            <person name="Steindorff A.S."/>
            <person name="Carver A."/>
            <person name="Calhoun S."/>
            <person name="Stillman K."/>
            <person name="Liu H."/>
            <person name="Lipzen A."/>
            <person name="Pangilinan J."/>
            <person name="Labutti K."/>
            <person name="Bruns T.D."/>
            <person name="Grigoriev I.V."/>
        </authorList>
    </citation>
    <scope>NUCLEOTIDE SEQUENCE [LARGE SCALE GENOMIC DNA]</scope>
    <source>
        <strain evidence="1 2">CBS 144469</strain>
    </source>
</reference>
<protein>
    <submittedName>
        <fullName evidence="1">Uncharacterized protein</fullName>
    </submittedName>
</protein>
<proteinExistence type="predicted"/>
<sequence length="181" mass="20152">MEPGAGLKKSSPEAPMPKFTVTDLFEADHPVRCRFVSLFCEAIYSDDDAEVASALVRDCLILCGGSSELFSNILQDKWLDDNTPLHWVVTNTRKTSHSHLPALLKALLDSCSPPLSELAKSSIEDGCRQEDNNPLFQTIEMHLLLRNNPPNDSAVFEDIVQIATKSKVFFAIPMFSDRILM</sequence>
<dbReference type="AlphaFoldDB" id="A0A8H6MCG8"/>
<keyword evidence="2" id="KW-1185">Reference proteome</keyword>
<evidence type="ECO:0000313" key="2">
    <source>
        <dbReference type="Proteomes" id="UP000521943"/>
    </source>
</evidence>
<accession>A0A8H6MCG8</accession>
<name>A0A8H6MCG8_9AGAR</name>
<dbReference type="EMBL" id="JACGCI010000006">
    <property type="protein sequence ID" value="KAF6763400.1"/>
    <property type="molecule type" value="Genomic_DNA"/>
</dbReference>
<dbReference type="OrthoDB" id="2889147at2759"/>
<dbReference type="Proteomes" id="UP000521943">
    <property type="component" value="Unassembled WGS sequence"/>
</dbReference>